<dbReference type="Proteomes" id="UP000324222">
    <property type="component" value="Unassembled WGS sequence"/>
</dbReference>
<protein>
    <submittedName>
        <fullName evidence="1">Uncharacterized protein</fullName>
    </submittedName>
</protein>
<comment type="caution">
    <text evidence="1">The sequence shown here is derived from an EMBL/GenBank/DDBJ whole genome shotgun (WGS) entry which is preliminary data.</text>
</comment>
<evidence type="ECO:0000313" key="2">
    <source>
        <dbReference type="Proteomes" id="UP000324222"/>
    </source>
</evidence>
<proteinExistence type="predicted"/>
<dbReference type="EMBL" id="VSRR010146344">
    <property type="protein sequence ID" value="MPD05505.1"/>
    <property type="molecule type" value="Genomic_DNA"/>
</dbReference>
<accession>A0A5B7KLH7</accession>
<reference evidence="1 2" key="1">
    <citation type="submission" date="2019-05" db="EMBL/GenBank/DDBJ databases">
        <title>Another draft genome of Portunus trituberculatus and its Hox gene families provides insights of decapod evolution.</title>
        <authorList>
            <person name="Jeong J.-H."/>
            <person name="Song I."/>
            <person name="Kim S."/>
            <person name="Choi T."/>
            <person name="Kim D."/>
            <person name="Ryu S."/>
            <person name="Kim W."/>
        </authorList>
    </citation>
    <scope>NUCLEOTIDE SEQUENCE [LARGE SCALE GENOMIC DNA]</scope>
    <source>
        <tissue evidence="1">Muscle</tissue>
    </source>
</reference>
<name>A0A5B7KLH7_PORTR</name>
<dbReference type="AlphaFoldDB" id="A0A5B7KLH7"/>
<sequence>MLVHRVLLTYTKPKSEVVQHSKRTPTMTGPLGQLVSMGTSKPEHIPASRRVTFAVKARLHLRDAAPHIVPFHSLAQQGKHKALLEPFQLPSLQQQPCPVSSS</sequence>
<gene>
    <name evidence="1" type="ORF">E2C01_101252</name>
</gene>
<organism evidence="1 2">
    <name type="scientific">Portunus trituberculatus</name>
    <name type="common">Swimming crab</name>
    <name type="synonym">Neptunus trituberculatus</name>
    <dbReference type="NCBI Taxonomy" id="210409"/>
    <lineage>
        <taxon>Eukaryota</taxon>
        <taxon>Metazoa</taxon>
        <taxon>Ecdysozoa</taxon>
        <taxon>Arthropoda</taxon>
        <taxon>Crustacea</taxon>
        <taxon>Multicrustacea</taxon>
        <taxon>Malacostraca</taxon>
        <taxon>Eumalacostraca</taxon>
        <taxon>Eucarida</taxon>
        <taxon>Decapoda</taxon>
        <taxon>Pleocyemata</taxon>
        <taxon>Brachyura</taxon>
        <taxon>Eubrachyura</taxon>
        <taxon>Portunoidea</taxon>
        <taxon>Portunidae</taxon>
        <taxon>Portuninae</taxon>
        <taxon>Portunus</taxon>
    </lineage>
</organism>
<keyword evidence="2" id="KW-1185">Reference proteome</keyword>
<evidence type="ECO:0000313" key="1">
    <source>
        <dbReference type="EMBL" id="MPD05505.1"/>
    </source>
</evidence>